<dbReference type="Proteomes" id="UP000244174">
    <property type="component" value="Unassembled WGS sequence"/>
</dbReference>
<accession>A0A2T6AL56</accession>
<dbReference type="AlphaFoldDB" id="A0A2T6AL56"/>
<keyword evidence="3" id="KW-1185">Reference proteome</keyword>
<evidence type="ECO:0000259" key="1">
    <source>
        <dbReference type="Pfam" id="PF14129"/>
    </source>
</evidence>
<protein>
    <submittedName>
        <fullName evidence="2">Uncharacterized protein DUF4296</fullName>
    </submittedName>
</protein>
<dbReference type="RefSeq" id="WP_108170502.1">
    <property type="nucleotide sequence ID" value="NZ_QBKQ01000001.1"/>
</dbReference>
<proteinExistence type="predicted"/>
<comment type="caution">
    <text evidence="2">The sequence shown here is derived from an EMBL/GenBank/DDBJ whole genome shotgun (WGS) entry which is preliminary data.</text>
</comment>
<evidence type="ECO:0000313" key="3">
    <source>
        <dbReference type="Proteomes" id="UP000244174"/>
    </source>
</evidence>
<dbReference type="Pfam" id="PF14129">
    <property type="entry name" value="DUF4296"/>
    <property type="match status" value="1"/>
</dbReference>
<dbReference type="PROSITE" id="PS51257">
    <property type="entry name" value="PROKAR_LIPOPROTEIN"/>
    <property type="match status" value="1"/>
</dbReference>
<gene>
    <name evidence="2" type="ORF">C8P64_0533</name>
</gene>
<evidence type="ECO:0000313" key="2">
    <source>
        <dbReference type="EMBL" id="PTX44553.1"/>
    </source>
</evidence>
<sequence>MTDNFRNSVLYLFLFIVLASCQDLEKTEKPDDLIPEDKMVEVLTELSLVNAARNYNKQKLEETGIKPKEYIYEKFDIDSLQFERSNDYYTEKYDQYERIYDSVKVRLQILKTRLDSLREIEVRIEDSIKLAKKDSLKALDSLSVDSLKTGSLKSKKRDSLKKDIDSLIAPPVRFDSTSDRQN</sequence>
<dbReference type="OrthoDB" id="1525222at2"/>
<reference evidence="2 3" key="1">
    <citation type="submission" date="2018-04" db="EMBL/GenBank/DDBJ databases">
        <title>Genomic Encyclopedia of Archaeal and Bacterial Type Strains, Phase II (KMG-II): from individual species to whole genera.</title>
        <authorList>
            <person name="Goeker M."/>
        </authorList>
    </citation>
    <scope>NUCLEOTIDE SEQUENCE [LARGE SCALE GENOMIC DNA]</scope>
    <source>
        <strain evidence="2 3">DSM 23082</strain>
    </source>
</reference>
<organism evidence="2 3">
    <name type="scientific">Christiangramia gaetbulicola</name>
    <dbReference type="NCBI Taxonomy" id="703340"/>
    <lineage>
        <taxon>Bacteria</taxon>
        <taxon>Pseudomonadati</taxon>
        <taxon>Bacteroidota</taxon>
        <taxon>Flavobacteriia</taxon>
        <taxon>Flavobacteriales</taxon>
        <taxon>Flavobacteriaceae</taxon>
        <taxon>Christiangramia</taxon>
    </lineage>
</organism>
<name>A0A2T6AL56_9FLAO</name>
<feature type="domain" description="DUF4296" evidence="1">
    <location>
        <begin position="30"/>
        <end position="110"/>
    </location>
</feature>
<dbReference type="EMBL" id="QBKQ01000001">
    <property type="protein sequence ID" value="PTX44553.1"/>
    <property type="molecule type" value="Genomic_DNA"/>
</dbReference>
<dbReference type="InterPro" id="IPR025381">
    <property type="entry name" value="DUF4296"/>
</dbReference>